<protein>
    <recommendedName>
        <fullName evidence="1">DUF4007 domain-containing protein</fullName>
    </recommendedName>
</protein>
<dbReference type="InterPro" id="IPR025248">
    <property type="entry name" value="DUF4007"/>
</dbReference>
<name>A0A239KZC6_9SPHN</name>
<accession>A0A239KZC6</accession>
<dbReference type="RefSeq" id="WP_052321965.1">
    <property type="nucleotide sequence ID" value="NZ_FZPA01000017.1"/>
</dbReference>
<keyword evidence="3" id="KW-1185">Reference proteome</keyword>
<evidence type="ECO:0000259" key="1">
    <source>
        <dbReference type="Pfam" id="PF13182"/>
    </source>
</evidence>
<evidence type="ECO:0000313" key="3">
    <source>
        <dbReference type="Proteomes" id="UP000198339"/>
    </source>
</evidence>
<dbReference type="EMBL" id="FZPA01000017">
    <property type="protein sequence ID" value="SNT22624.1"/>
    <property type="molecule type" value="Genomic_DNA"/>
</dbReference>
<dbReference type="Proteomes" id="UP000198339">
    <property type="component" value="Unassembled WGS sequence"/>
</dbReference>
<proteinExistence type="predicted"/>
<gene>
    <name evidence="2" type="ORF">SAMN06295955_11747</name>
</gene>
<feature type="domain" description="DUF4007" evidence="1">
    <location>
        <begin position="15"/>
        <end position="308"/>
    </location>
</feature>
<evidence type="ECO:0000313" key="2">
    <source>
        <dbReference type="EMBL" id="SNT22624.1"/>
    </source>
</evidence>
<dbReference type="Pfam" id="PF13182">
    <property type="entry name" value="DUF4007"/>
    <property type="match status" value="1"/>
</dbReference>
<reference evidence="2 3" key="1">
    <citation type="submission" date="2017-06" db="EMBL/GenBank/DDBJ databases">
        <authorList>
            <person name="Kim H.J."/>
            <person name="Triplett B.A."/>
        </authorList>
    </citation>
    <scope>NUCLEOTIDE SEQUENCE [LARGE SCALE GENOMIC DNA]</scope>
    <source>
        <strain evidence="2 3">DS15</strain>
    </source>
</reference>
<dbReference type="AlphaFoldDB" id="A0A239KZC6"/>
<organism evidence="2 3">
    <name type="scientific">Sphingopyxis indica</name>
    <dbReference type="NCBI Taxonomy" id="436663"/>
    <lineage>
        <taxon>Bacteria</taxon>
        <taxon>Pseudomonadati</taxon>
        <taxon>Pseudomonadota</taxon>
        <taxon>Alphaproteobacteria</taxon>
        <taxon>Sphingomonadales</taxon>
        <taxon>Sphingomonadaceae</taxon>
        <taxon>Sphingopyxis</taxon>
    </lineage>
</organism>
<sequence>MRSLLDRDDIKLQVAGHETFPCRYGWLKKSYDAVCEELAVEDEQQQHAFSPNVGIGKFGVGKNMVASMRHWSLACGVLVPQGERVGRLELLEPTALGHRIFGGGDPYLELPASLWLLHWRLVASPGRATTWYYAFNEFNDAIFTKDTLAARLWARLEELREVGRLANSRIAKNTVDRDAECFVRTYVTKTSRRGTIEDGLESPFAELGLIASMAGGALQFRRGPKPSLPDEVFAFALVEFWRSQFSTRGSLSLETIAHDPGSPGRAFLLDEDSLVERLERIEEFTSASLVWDEGGGLRQVSRRKELDRIDADGLLNPLFDILEKAA</sequence>